<keyword evidence="3" id="KW-0804">Transcription</keyword>
<evidence type="ECO:0000259" key="4">
    <source>
        <dbReference type="PROSITE" id="PS01124"/>
    </source>
</evidence>
<keyword evidence="1" id="KW-0805">Transcription regulation</keyword>
<dbReference type="Gene3D" id="1.10.10.60">
    <property type="entry name" value="Homeodomain-like"/>
    <property type="match status" value="1"/>
</dbReference>
<dbReference type="STRING" id="414048.SAMN04489864_102337"/>
<dbReference type="GO" id="GO:0003700">
    <property type="term" value="F:DNA-binding transcription factor activity"/>
    <property type="evidence" value="ECO:0007669"/>
    <property type="project" value="InterPro"/>
</dbReference>
<dbReference type="InterPro" id="IPR046532">
    <property type="entry name" value="DUF6597"/>
</dbReference>
<evidence type="ECO:0000256" key="3">
    <source>
        <dbReference type="ARBA" id="ARBA00023163"/>
    </source>
</evidence>
<gene>
    <name evidence="5" type="ORF">SAMN04489864_102337</name>
</gene>
<organism evidence="5 6">
    <name type="scientific">Pedobacter insulae</name>
    <dbReference type="NCBI Taxonomy" id="414048"/>
    <lineage>
        <taxon>Bacteria</taxon>
        <taxon>Pseudomonadati</taxon>
        <taxon>Bacteroidota</taxon>
        <taxon>Sphingobacteriia</taxon>
        <taxon>Sphingobacteriales</taxon>
        <taxon>Sphingobacteriaceae</taxon>
        <taxon>Pedobacter</taxon>
    </lineage>
</organism>
<dbReference type="Proteomes" id="UP000199666">
    <property type="component" value="Unassembled WGS sequence"/>
</dbReference>
<dbReference type="Pfam" id="PF20240">
    <property type="entry name" value="DUF6597"/>
    <property type="match status" value="1"/>
</dbReference>
<name>A0A1I2UWW4_9SPHI</name>
<dbReference type="OrthoDB" id="323290at2"/>
<dbReference type="SMART" id="SM00342">
    <property type="entry name" value="HTH_ARAC"/>
    <property type="match status" value="1"/>
</dbReference>
<dbReference type="InterPro" id="IPR009057">
    <property type="entry name" value="Homeodomain-like_sf"/>
</dbReference>
<feature type="domain" description="HTH araC/xylS-type" evidence="4">
    <location>
        <begin position="156"/>
        <end position="255"/>
    </location>
</feature>
<dbReference type="RefSeq" id="WP_090992379.1">
    <property type="nucleotide sequence ID" value="NZ_FOPP01000002.1"/>
</dbReference>
<dbReference type="PANTHER" id="PTHR46796">
    <property type="entry name" value="HTH-TYPE TRANSCRIPTIONAL ACTIVATOR RHAS-RELATED"/>
    <property type="match status" value="1"/>
</dbReference>
<dbReference type="GO" id="GO:0043565">
    <property type="term" value="F:sequence-specific DNA binding"/>
    <property type="evidence" value="ECO:0007669"/>
    <property type="project" value="InterPro"/>
</dbReference>
<evidence type="ECO:0000313" key="6">
    <source>
        <dbReference type="Proteomes" id="UP000199666"/>
    </source>
</evidence>
<dbReference type="AlphaFoldDB" id="A0A1I2UWW4"/>
<proteinExistence type="predicted"/>
<keyword evidence="6" id="KW-1185">Reference proteome</keyword>
<dbReference type="InterPro" id="IPR050204">
    <property type="entry name" value="AraC_XylS_family_regulators"/>
</dbReference>
<evidence type="ECO:0000313" key="5">
    <source>
        <dbReference type="EMBL" id="SFG80337.1"/>
    </source>
</evidence>
<keyword evidence="2 5" id="KW-0238">DNA-binding</keyword>
<dbReference type="PANTHER" id="PTHR46796:SF13">
    <property type="entry name" value="HTH-TYPE TRANSCRIPTIONAL ACTIVATOR RHAS"/>
    <property type="match status" value="1"/>
</dbReference>
<accession>A0A1I2UWW4</accession>
<reference evidence="5 6" key="1">
    <citation type="submission" date="2016-10" db="EMBL/GenBank/DDBJ databases">
        <authorList>
            <person name="de Groot N.N."/>
        </authorList>
    </citation>
    <scope>NUCLEOTIDE SEQUENCE [LARGE SCALE GENOMIC DNA]</scope>
    <source>
        <strain evidence="5 6">DSM 18684</strain>
    </source>
</reference>
<protein>
    <submittedName>
        <fullName evidence="5">AraC-type DNA-binding protein</fullName>
    </submittedName>
</protein>
<evidence type="ECO:0000256" key="2">
    <source>
        <dbReference type="ARBA" id="ARBA00023125"/>
    </source>
</evidence>
<dbReference type="SUPFAM" id="SSF46689">
    <property type="entry name" value="Homeodomain-like"/>
    <property type="match status" value="1"/>
</dbReference>
<dbReference type="PROSITE" id="PS01124">
    <property type="entry name" value="HTH_ARAC_FAMILY_2"/>
    <property type="match status" value="1"/>
</dbReference>
<evidence type="ECO:0000256" key="1">
    <source>
        <dbReference type="ARBA" id="ARBA00023015"/>
    </source>
</evidence>
<dbReference type="EMBL" id="FOPP01000002">
    <property type="protein sequence ID" value="SFG80337.1"/>
    <property type="molecule type" value="Genomic_DNA"/>
</dbReference>
<dbReference type="Pfam" id="PF12833">
    <property type="entry name" value="HTH_18"/>
    <property type="match status" value="1"/>
</dbReference>
<sequence>MNIIFYEPPIYLKKYIRYFWSCDLADYRSEEIIYFDNYADKYPRLVFQVDDRPQLKSDENKDIPKTYICGIETYPSFTSVQANFSHFGVSFNPFALTEIFKVAPNLVVNQNVDLNDLGYTNLLSKLADAKCHARRIEIMCRFVEDQTTYKRIVNPDVIQIVLNNELVEQRDLFNLQKKYKVTERTMERLFKSAIGVSPKTFQRLARFEKTLALLKSHDYNNSANVGYLLDYTDQSHFIKDFKQFTNITPAQFRRNNFLLSESSAFISKKSSS</sequence>
<dbReference type="InterPro" id="IPR018060">
    <property type="entry name" value="HTH_AraC"/>
</dbReference>